<protein>
    <submittedName>
        <fullName evidence="1">Uncharacterized protein</fullName>
    </submittedName>
</protein>
<dbReference type="EMBL" id="CP002017">
    <property type="protein sequence ID" value="ADG07582.1"/>
    <property type="molecule type" value="Genomic_DNA"/>
</dbReference>
<sequence length="85" mass="9676">MEITDSSVFFHRITNTANALDVEEDPEPVVVFISEVVNEVPHIDFDLSRDLVLSKGQVMVADYIDDYCDRVGFYQEDAISYPSRS</sequence>
<dbReference type="HOGENOM" id="CLU_2508418_0_0_9"/>
<reference evidence="1 2" key="1">
    <citation type="journal article" date="2011" name="Stand. Genomic Sci.">
        <title>Complete genome sequence of the thermophilic, hydrogen-oxidizing Bacillus tusciae type strain (T2) and reclassification in the new genus, Kyrpidia gen. nov. as Kyrpidia tusciae comb. nov. and emendation of the family Alicyclobacillaceae da Costa and Rainey, 2010.</title>
        <authorList>
            <person name="Klenk H.P."/>
            <person name="Lapidus A."/>
            <person name="Chertkov O."/>
            <person name="Copeland A."/>
            <person name="Del Rio T.G."/>
            <person name="Nolan M."/>
            <person name="Lucas S."/>
            <person name="Chen F."/>
            <person name="Tice H."/>
            <person name="Cheng J.F."/>
            <person name="Han C."/>
            <person name="Bruce D."/>
            <person name="Goodwin L."/>
            <person name="Pitluck S."/>
            <person name="Pati A."/>
            <person name="Ivanova N."/>
            <person name="Mavromatis K."/>
            <person name="Daum C."/>
            <person name="Chen A."/>
            <person name="Palaniappan K."/>
            <person name="Chang Y.J."/>
            <person name="Land M."/>
            <person name="Hauser L."/>
            <person name="Jeffries C.D."/>
            <person name="Detter J.C."/>
            <person name="Rohde M."/>
            <person name="Abt B."/>
            <person name="Pukall R."/>
            <person name="Goker M."/>
            <person name="Bristow J."/>
            <person name="Markowitz V."/>
            <person name="Hugenholtz P."/>
            <person name="Eisen J.A."/>
        </authorList>
    </citation>
    <scope>NUCLEOTIDE SEQUENCE [LARGE SCALE GENOMIC DNA]</scope>
    <source>
        <strain evidence="1 2">DSM 2912</strain>
    </source>
</reference>
<organism evidence="1 2">
    <name type="scientific">Kyrpidia tusciae (strain DSM 2912 / NBRC 15312 / T2)</name>
    <name type="common">Bacillus tusciae</name>
    <dbReference type="NCBI Taxonomy" id="562970"/>
    <lineage>
        <taxon>Bacteria</taxon>
        <taxon>Bacillati</taxon>
        <taxon>Bacillota</taxon>
        <taxon>Bacilli</taxon>
        <taxon>Bacillales</taxon>
        <taxon>Alicyclobacillaceae</taxon>
        <taxon>Kyrpidia</taxon>
    </lineage>
</organism>
<dbReference type="AlphaFoldDB" id="D5WVN9"/>
<name>D5WVN9_KYRT2</name>
<keyword evidence="2" id="KW-1185">Reference proteome</keyword>
<proteinExistence type="predicted"/>
<dbReference type="KEGG" id="bts:Btus_2951"/>
<evidence type="ECO:0000313" key="2">
    <source>
        <dbReference type="Proteomes" id="UP000002368"/>
    </source>
</evidence>
<gene>
    <name evidence="1" type="ordered locus">Btus_2951</name>
</gene>
<accession>D5WVN9</accession>
<evidence type="ECO:0000313" key="1">
    <source>
        <dbReference type="EMBL" id="ADG07582.1"/>
    </source>
</evidence>
<dbReference type="RefSeq" id="WP_013076863.1">
    <property type="nucleotide sequence ID" value="NC_014098.1"/>
</dbReference>
<dbReference type="Proteomes" id="UP000002368">
    <property type="component" value="Chromosome"/>
</dbReference>